<dbReference type="RefSeq" id="WP_140160583.1">
    <property type="nucleotide sequence ID" value="NZ_MSSW01000032.1"/>
</dbReference>
<dbReference type="OrthoDB" id="1430692at2"/>
<reference evidence="1 2" key="1">
    <citation type="submission" date="2018-08" db="EMBL/GenBank/DDBJ databases">
        <title>Genomic Encyclopedia of Archaeal and Bacterial Type Strains, Phase II (KMG-II): from individual species to whole genera.</title>
        <authorList>
            <person name="Goeker M."/>
        </authorList>
    </citation>
    <scope>NUCLEOTIDE SEQUENCE [LARGE SCALE GENOMIC DNA]</scope>
    <source>
        <strain evidence="1 2">DSM 15986</strain>
    </source>
</reference>
<dbReference type="Proteomes" id="UP000256405">
    <property type="component" value="Unassembled WGS sequence"/>
</dbReference>
<evidence type="ECO:0000313" key="1">
    <source>
        <dbReference type="EMBL" id="REG90615.1"/>
    </source>
</evidence>
<keyword evidence="2" id="KW-1185">Reference proteome</keyword>
<proteinExistence type="predicted"/>
<name>A0A3E0DXD9_9BACT</name>
<organism evidence="1 2">
    <name type="scientific">Algoriphagus antarcticus</name>
    <dbReference type="NCBI Taxonomy" id="238540"/>
    <lineage>
        <taxon>Bacteria</taxon>
        <taxon>Pseudomonadati</taxon>
        <taxon>Bacteroidota</taxon>
        <taxon>Cytophagia</taxon>
        <taxon>Cytophagales</taxon>
        <taxon>Cyclobacteriaceae</taxon>
        <taxon>Algoriphagus</taxon>
    </lineage>
</organism>
<sequence length="101" mass="12254">MTRTIYNRLMFNPYSNYDLAIETDSFPDQFKEIYGDSVAIMFSQATYSNPWNKYRSQMMFWDYIMVSTDKILNNWRKGKYVRLPEKEPTMEEHFGMKKFGQ</sequence>
<dbReference type="EMBL" id="QUNF01000006">
    <property type="protein sequence ID" value="REG90615.1"/>
    <property type="molecule type" value="Genomic_DNA"/>
</dbReference>
<evidence type="ECO:0000313" key="2">
    <source>
        <dbReference type="Proteomes" id="UP000256405"/>
    </source>
</evidence>
<comment type="caution">
    <text evidence="1">The sequence shown here is derived from an EMBL/GenBank/DDBJ whole genome shotgun (WGS) entry which is preliminary data.</text>
</comment>
<dbReference type="AlphaFoldDB" id="A0A3E0DXD9"/>
<accession>A0A3E0DXD9</accession>
<protein>
    <submittedName>
        <fullName evidence="1">Uncharacterized protein</fullName>
    </submittedName>
</protein>
<gene>
    <name evidence="1" type="ORF">C8N25_106114</name>
</gene>